<dbReference type="Pfam" id="PF00109">
    <property type="entry name" value="ketoacyl-synt"/>
    <property type="match status" value="1"/>
</dbReference>
<evidence type="ECO:0000313" key="12">
    <source>
        <dbReference type="EMBL" id="KYF85409.1"/>
    </source>
</evidence>
<reference evidence="12 13" key="1">
    <citation type="submission" date="2014-02" db="EMBL/GenBank/DDBJ databases">
        <title>The small core and large imbalanced accessory genome model reveals a collaborative survival strategy of Sorangium cellulosum strains in nature.</title>
        <authorList>
            <person name="Han K."/>
            <person name="Peng R."/>
            <person name="Blom J."/>
            <person name="Li Y.-Z."/>
        </authorList>
    </citation>
    <scope>NUCLEOTIDE SEQUENCE [LARGE SCALE GENOMIC DNA]</scope>
    <source>
        <strain evidence="12 13">So0011-07</strain>
    </source>
</reference>
<dbReference type="GO" id="GO:0004312">
    <property type="term" value="F:fatty acid synthase activity"/>
    <property type="evidence" value="ECO:0007669"/>
    <property type="project" value="TreeGrafter"/>
</dbReference>
<gene>
    <name evidence="12" type="ORF">BE17_42755</name>
</gene>
<dbReference type="Pfam" id="PF00550">
    <property type="entry name" value="PP-binding"/>
    <property type="match status" value="1"/>
</dbReference>
<dbReference type="InterPro" id="IPR016039">
    <property type="entry name" value="Thiolase-like"/>
</dbReference>
<dbReference type="Gene3D" id="3.40.366.10">
    <property type="entry name" value="Malonyl-Coenzyme A Acyl Carrier Protein, domain 2"/>
    <property type="match status" value="1"/>
</dbReference>
<dbReference type="InterPro" id="IPR001227">
    <property type="entry name" value="Ac_transferase_dom_sf"/>
</dbReference>
<dbReference type="InterPro" id="IPR049490">
    <property type="entry name" value="C883_1060-like_KR_N"/>
</dbReference>
<dbReference type="GO" id="GO:0006633">
    <property type="term" value="P:fatty acid biosynthetic process"/>
    <property type="evidence" value="ECO:0007669"/>
    <property type="project" value="InterPro"/>
</dbReference>
<feature type="region of interest" description="Disordered" evidence="8">
    <location>
        <begin position="871"/>
        <end position="898"/>
    </location>
</feature>
<evidence type="ECO:0000259" key="10">
    <source>
        <dbReference type="PROSITE" id="PS52004"/>
    </source>
</evidence>
<feature type="active site" description="Proton donor; for dehydratase activity" evidence="7">
    <location>
        <position position="1563"/>
    </location>
</feature>
<dbReference type="SUPFAM" id="SSF53901">
    <property type="entry name" value="Thiolase-like"/>
    <property type="match status" value="1"/>
</dbReference>
<dbReference type="GO" id="GO:0004315">
    <property type="term" value="F:3-oxoacyl-[acyl-carrier-protein] synthase activity"/>
    <property type="evidence" value="ECO:0007669"/>
    <property type="project" value="InterPro"/>
</dbReference>
<dbReference type="SUPFAM" id="SSF47336">
    <property type="entry name" value="ACP-like"/>
    <property type="match status" value="1"/>
</dbReference>
<dbReference type="InterPro" id="IPR049552">
    <property type="entry name" value="PKS_DH_N"/>
</dbReference>
<evidence type="ECO:0000256" key="7">
    <source>
        <dbReference type="PROSITE-ProRule" id="PRU01363"/>
    </source>
</evidence>
<dbReference type="InterPro" id="IPR050091">
    <property type="entry name" value="PKS_NRPS_Biosynth_Enz"/>
</dbReference>
<dbReference type="InterPro" id="IPR014030">
    <property type="entry name" value="Ketoacyl_synth_N"/>
</dbReference>
<dbReference type="SMART" id="SM00826">
    <property type="entry name" value="PKS_DH"/>
    <property type="match status" value="1"/>
</dbReference>
<dbReference type="Pfam" id="PF14765">
    <property type="entry name" value="PS-DH"/>
    <property type="match status" value="1"/>
</dbReference>
<dbReference type="CDD" id="cd00833">
    <property type="entry name" value="PKS"/>
    <property type="match status" value="1"/>
</dbReference>
<evidence type="ECO:0000259" key="11">
    <source>
        <dbReference type="PROSITE" id="PS52019"/>
    </source>
</evidence>
<feature type="domain" description="Carrier" evidence="9">
    <location>
        <begin position="1712"/>
        <end position="1787"/>
    </location>
</feature>
<dbReference type="PROSITE" id="PS52004">
    <property type="entry name" value="KS3_2"/>
    <property type="match status" value="1"/>
</dbReference>
<dbReference type="InterPro" id="IPR014031">
    <property type="entry name" value="Ketoacyl_synth_C"/>
</dbReference>
<dbReference type="InterPro" id="IPR006162">
    <property type="entry name" value="Ppantetheine_attach_site"/>
</dbReference>
<dbReference type="InterPro" id="IPR016036">
    <property type="entry name" value="Malonyl_transacylase_ACP-bd"/>
</dbReference>
<comment type="caution">
    <text evidence="12">The sequence shown here is derived from an EMBL/GenBank/DDBJ whole genome shotgun (WGS) entry which is preliminary data.</text>
</comment>
<dbReference type="Pfam" id="PF02801">
    <property type="entry name" value="Ketoacyl-synt_C"/>
    <property type="match status" value="1"/>
</dbReference>
<dbReference type="PROSITE" id="PS00606">
    <property type="entry name" value="KS3_1"/>
    <property type="match status" value="1"/>
</dbReference>
<evidence type="ECO:0000256" key="8">
    <source>
        <dbReference type="SAM" id="MobiDB-lite"/>
    </source>
</evidence>
<dbReference type="InterPro" id="IPR057326">
    <property type="entry name" value="KR_dom"/>
</dbReference>
<dbReference type="Pfam" id="PF08659">
    <property type="entry name" value="KR"/>
    <property type="match status" value="1"/>
</dbReference>
<dbReference type="SMART" id="SM00823">
    <property type="entry name" value="PKS_PP"/>
    <property type="match status" value="1"/>
</dbReference>
<dbReference type="InterPro" id="IPR042104">
    <property type="entry name" value="PKS_dehydratase_sf"/>
</dbReference>
<dbReference type="GO" id="GO:0044550">
    <property type="term" value="P:secondary metabolite biosynthetic process"/>
    <property type="evidence" value="ECO:0007669"/>
    <property type="project" value="UniProtKB-ARBA"/>
</dbReference>
<dbReference type="InterPro" id="IPR049551">
    <property type="entry name" value="PKS_DH_C"/>
</dbReference>
<dbReference type="InterPro" id="IPR020807">
    <property type="entry name" value="PKS_DH"/>
</dbReference>
<dbReference type="InterPro" id="IPR036291">
    <property type="entry name" value="NAD(P)-bd_dom_sf"/>
</dbReference>
<dbReference type="SMART" id="SM00822">
    <property type="entry name" value="PKS_KR"/>
    <property type="match status" value="1"/>
</dbReference>
<keyword evidence="1" id="KW-0596">Phosphopantetheine</keyword>
<feature type="active site" description="Proton acceptor; for dehydratase activity" evidence="7">
    <location>
        <position position="1399"/>
    </location>
</feature>
<dbReference type="Gene3D" id="3.40.47.10">
    <property type="match status" value="1"/>
</dbReference>
<feature type="domain" description="PKS/mFAS DH" evidence="11">
    <location>
        <begin position="1368"/>
        <end position="1644"/>
    </location>
</feature>
<dbReference type="Gene3D" id="3.40.50.1820">
    <property type="entry name" value="alpha/beta hydrolase"/>
    <property type="match status" value="1"/>
</dbReference>
<dbReference type="EMBL" id="JEMB01001717">
    <property type="protein sequence ID" value="KYF85409.1"/>
    <property type="molecule type" value="Genomic_DNA"/>
</dbReference>
<dbReference type="InterPro" id="IPR029058">
    <property type="entry name" value="AB_hydrolase_fold"/>
</dbReference>
<dbReference type="FunFam" id="3.40.47.10:FF:000042">
    <property type="entry name" value="Polyketide synthase Pks13"/>
    <property type="match status" value="1"/>
</dbReference>
<dbReference type="InterPro" id="IPR036736">
    <property type="entry name" value="ACP-like_sf"/>
</dbReference>
<feature type="domain" description="Ketosynthase family 3 (KS3)" evidence="10">
    <location>
        <begin position="8"/>
        <end position="435"/>
    </location>
</feature>
<organism evidence="12 13">
    <name type="scientific">Sorangium cellulosum</name>
    <name type="common">Polyangium cellulosum</name>
    <dbReference type="NCBI Taxonomy" id="56"/>
    <lineage>
        <taxon>Bacteria</taxon>
        <taxon>Pseudomonadati</taxon>
        <taxon>Myxococcota</taxon>
        <taxon>Polyangia</taxon>
        <taxon>Polyangiales</taxon>
        <taxon>Polyangiaceae</taxon>
        <taxon>Sorangium</taxon>
    </lineage>
</organism>
<dbReference type="Proteomes" id="UP000075635">
    <property type="component" value="Unassembled WGS sequence"/>
</dbReference>
<evidence type="ECO:0000259" key="9">
    <source>
        <dbReference type="PROSITE" id="PS50075"/>
    </source>
</evidence>
<dbReference type="PANTHER" id="PTHR43775:SF51">
    <property type="entry name" value="INACTIVE PHENOLPHTHIOCEROL SYNTHESIS POLYKETIDE SYNTHASE TYPE I PKS1-RELATED"/>
    <property type="match status" value="1"/>
</dbReference>
<keyword evidence="5" id="KW-0443">Lipid metabolism</keyword>
<dbReference type="InterPro" id="IPR009081">
    <property type="entry name" value="PP-bd_ACP"/>
</dbReference>
<sequence length="1807" mass="194077">MQDLGDLGDAIAIIGLSGRFPQANDPEAFWRNLREGRESITRFTEEELLAAGVPRARVMDPSYVKARPCLDRPEWFDADFFGYSDREAQWIDPQQRLFLECAYEALEDAGYDAERYPGWIGVFAGAKMNSYLLSHQRALLQKFESSEAMQLLIASDKDYLTTRVAYKLNLKGPSISVQTACSTGLAAVHQACQSLRAVECDMAIAGAASVMFPERRGYFYEKGGPCSPDGHCRPFDADAAGTVFGDAVGIVVLKRLEDAIEQGDFIHAIVLGSATNNDGAAKVGYTAPSVDGQASVIVMAHEVAGVRPDTIDYVEAHGTGTSLGDPIEVRALEQAFRRAHAPLRRCALGSVKGNVGHSNTAAGIVGLIKTVLALRHAQIPATLHYKRPNAEIDLDSSPFHVNTELRAWPGDKGPRRAGVSSFGIGGANVHAVLQEGPAYQPTPAGESEILVLSARSEAALAQVRSRLAEHLEGHPEISLRDAAFTLLEGRRRFWHRDFVVASSSPDAVARLRKPGPGRVAQRGAAGVVMLFTGQGSQHPGMGRSLYEEHAVVRETVDECAERFRPLLGRDLRALLFNGAADELRETEVAQPALFVVEYAAARLLESWGVRPEALLGHSVGELVAACVAGVFSLEDGLRAVAVRARLMQSLPRGAMLAVPLSEGALLESLPAELSLAAVNAPELCVVSGAEAAVARYEAQLGARGIKGRRLQTSHAFHSAATEPILDEFRRVMAGITLREPRIPVLSNVTGGWMTAAMARSAQYWADHLRRAVRFGDGVKAVLEGGGPHLFVEVGPGSTLCSLVRAGLGGNAESAAIPLLPGPGDAGKGRRVLLEAAGELWARGADLRWQAVSPDARARRVPLPTYPFERRRHAVEDGVSEPSMSAEETTAPEGAEDAEDAGGARLFRLRWSRLHEAASGSRPADERPWLLLTDAGESAGALEAHFRDSGARVITARPGPAFAASGAFAFVLRPDSEEDFRALLSTLDGQGTFPRRIVHLWSALGGSGKSAEESLRRGLLSVCAVSRSLGAAPPGAEIELAVVTRGAHAIAGETTPSPDHAALIGLCRSLGNELAGVRCRVVDVLLPRDGETNAPWARAVFRELAGEPEHDLVLLRAQQRWVPAFQAISPPSPAAEASRLRRGGVYLITGAFGGIGLRLAEHLARTWSAKLVLMGRTPLPPRSEWSSYRERDEALAATAEILEALERMEAQGTELVVAAGDVAEPRDVARAFAEARARFGRIDGVFHGAGVPGAGPLAARTNEEICQVLSPKTTGTRNLADQLGQEQEQSFLVLFSSTFSHLGAIGQADYAAANAYLDAFAGAHQSATGNPSFAVAWDGWEQVGMAARAGVTRPGPLPPGPRSTPRGPHPLIDRVEAGALGPRAFHKRFSLARDWPVVEHRTQHAGLVSGTTLLEMARAAAALSGVGAVELHEVRFHAPCRVEDGAPQDVCLATERNGTRTEFSIFAPDPTGARERLASGYWVPALDEARERAPVESIRRRCRPAAARQLFEAVNASRLLRWGPRWDCIESLHLGEDEALADIRLRPEFAADLSVYGLHPALLDVATSLTAVLDPQGIYLPAGYGRLVCLASTPSRLFSHVRLRREETEPGRVLSADVTLLDEQERVIADVSRFVLQRVHGGAGAARSAPSQRTSRGIAPEDGMRAIEQILALTGPEQIVVSPRDFPALAERQRRARLEPSAGPRRTLGDDERPRDEIERVLCSQWEELLGRRPIGIHDEFFSLGGHSLLAIQVLSRVKEAFDVDLPKQDMFEGATVAGLAEKITSALAERLAMLESMTDGAAPGEPS</sequence>
<dbReference type="Gene3D" id="3.40.50.720">
    <property type="entry name" value="NAD(P)-binding Rossmann-like Domain"/>
    <property type="match status" value="1"/>
</dbReference>
<dbReference type="InterPro" id="IPR049900">
    <property type="entry name" value="PKS_mFAS_DH"/>
</dbReference>
<feature type="region of interest" description="N-terminal hotdog fold" evidence="7">
    <location>
        <begin position="1368"/>
        <end position="1488"/>
    </location>
</feature>
<dbReference type="InterPro" id="IPR014043">
    <property type="entry name" value="Acyl_transferase_dom"/>
</dbReference>
<dbReference type="Pfam" id="PF21394">
    <property type="entry name" value="Beta-ketacyl_N"/>
    <property type="match status" value="1"/>
</dbReference>
<dbReference type="InterPro" id="IPR018201">
    <property type="entry name" value="Ketoacyl_synth_AS"/>
</dbReference>
<name>A0A150RYY7_SORCE</name>
<dbReference type="InterPro" id="IPR020841">
    <property type="entry name" value="PKS_Beta-ketoAc_synthase_dom"/>
</dbReference>
<dbReference type="Pfam" id="PF21089">
    <property type="entry name" value="PKS_DH_N"/>
    <property type="match status" value="1"/>
</dbReference>
<evidence type="ECO:0000256" key="3">
    <source>
        <dbReference type="ARBA" id="ARBA00022679"/>
    </source>
</evidence>
<dbReference type="Pfam" id="PF00698">
    <property type="entry name" value="Acyl_transf_1"/>
    <property type="match status" value="1"/>
</dbReference>
<dbReference type="FunFam" id="1.10.1200.10:FF:000016">
    <property type="entry name" value="Non-ribosomal peptide synthase"/>
    <property type="match status" value="1"/>
</dbReference>
<dbReference type="InterPro" id="IPR013968">
    <property type="entry name" value="PKS_KR"/>
</dbReference>
<dbReference type="PROSITE" id="PS00012">
    <property type="entry name" value="PHOSPHOPANTETHEINE"/>
    <property type="match status" value="1"/>
</dbReference>
<dbReference type="InterPro" id="IPR016035">
    <property type="entry name" value="Acyl_Trfase/lysoPLipase"/>
</dbReference>
<evidence type="ECO:0000256" key="5">
    <source>
        <dbReference type="ARBA" id="ARBA00023098"/>
    </source>
</evidence>
<protein>
    <submittedName>
        <fullName evidence="12">Uncharacterized protein</fullName>
    </submittedName>
</protein>
<keyword evidence="6" id="KW-0511">Multifunctional enzyme</keyword>
<evidence type="ECO:0000256" key="6">
    <source>
        <dbReference type="ARBA" id="ARBA00023268"/>
    </source>
</evidence>
<keyword evidence="3" id="KW-0808">Transferase</keyword>
<dbReference type="Pfam" id="PF22621">
    <property type="entry name" value="CurL-like_PKS_C"/>
    <property type="match status" value="1"/>
</dbReference>
<proteinExistence type="predicted"/>
<dbReference type="InterPro" id="IPR020806">
    <property type="entry name" value="PKS_PP-bd"/>
</dbReference>
<dbReference type="PROSITE" id="PS52019">
    <property type="entry name" value="PKS_MFAS_DH"/>
    <property type="match status" value="1"/>
</dbReference>
<dbReference type="SMART" id="SM00827">
    <property type="entry name" value="PKS_AT"/>
    <property type="match status" value="1"/>
</dbReference>
<keyword evidence="4" id="KW-0276">Fatty acid metabolism</keyword>
<dbReference type="SMART" id="SM00825">
    <property type="entry name" value="PKS_KS"/>
    <property type="match status" value="1"/>
</dbReference>
<dbReference type="SUPFAM" id="SSF55048">
    <property type="entry name" value="Probable ACP-binding domain of malonyl-CoA ACP transacylase"/>
    <property type="match status" value="1"/>
</dbReference>
<evidence type="ECO:0000256" key="4">
    <source>
        <dbReference type="ARBA" id="ARBA00022832"/>
    </source>
</evidence>
<evidence type="ECO:0000313" key="13">
    <source>
        <dbReference type="Proteomes" id="UP000075635"/>
    </source>
</evidence>
<keyword evidence="2" id="KW-0597">Phosphoprotein</keyword>
<feature type="region of interest" description="Disordered" evidence="8">
    <location>
        <begin position="1692"/>
        <end position="1712"/>
    </location>
</feature>
<dbReference type="PROSITE" id="PS50075">
    <property type="entry name" value="CARRIER"/>
    <property type="match status" value="1"/>
</dbReference>
<dbReference type="Gene3D" id="3.10.129.110">
    <property type="entry name" value="Polyketide synthase dehydratase"/>
    <property type="match status" value="1"/>
</dbReference>
<feature type="region of interest" description="C-terminal hotdog fold" evidence="7">
    <location>
        <begin position="1502"/>
        <end position="1644"/>
    </location>
</feature>
<dbReference type="CDD" id="cd08953">
    <property type="entry name" value="KR_2_SDR_x"/>
    <property type="match status" value="1"/>
</dbReference>
<dbReference type="PANTHER" id="PTHR43775">
    <property type="entry name" value="FATTY ACID SYNTHASE"/>
    <property type="match status" value="1"/>
</dbReference>
<dbReference type="GO" id="GO:0031177">
    <property type="term" value="F:phosphopantetheine binding"/>
    <property type="evidence" value="ECO:0007669"/>
    <property type="project" value="InterPro"/>
</dbReference>
<evidence type="ECO:0000256" key="2">
    <source>
        <dbReference type="ARBA" id="ARBA00022553"/>
    </source>
</evidence>
<evidence type="ECO:0000256" key="1">
    <source>
        <dbReference type="ARBA" id="ARBA00022450"/>
    </source>
</evidence>
<dbReference type="SUPFAM" id="SSF51735">
    <property type="entry name" value="NAD(P)-binding Rossmann-fold domains"/>
    <property type="match status" value="2"/>
</dbReference>
<dbReference type="Gene3D" id="3.30.70.3290">
    <property type="match status" value="1"/>
</dbReference>
<accession>A0A150RYY7</accession>
<dbReference type="SUPFAM" id="SSF52151">
    <property type="entry name" value="FabD/lysophospholipase-like"/>
    <property type="match status" value="1"/>
</dbReference>